<dbReference type="GO" id="GO:0003677">
    <property type="term" value="F:DNA binding"/>
    <property type="evidence" value="ECO:0007669"/>
    <property type="project" value="UniProtKB-KW"/>
</dbReference>
<dbReference type="PROSITE" id="PS51077">
    <property type="entry name" value="HTH_ICLR"/>
    <property type="match status" value="1"/>
</dbReference>
<dbReference type="SUPFAM" id="SSF55781">
    <property type="entry name" value="GAF domain-like"/>
    <property type="match status" value="1"/>
</dbReference>
<feature type="domain" description="HTH iclR-type" evidence="5">
    <location>
        <begin position="9"/>
        <end position="71"/>
    </location>
</feature>
<keyword evidence="1" id="KW-0805">Transcription regulation</keyword>
<comment type="caution">
    <text evidence="7">The sequence shown here is derived from an EMBL/GenBank/DDBJ whole genome shotgun (WGS) entry which is preliminary data.</text>
</comment>
<evidence type="ECO:0000259" key="6">
    <source>
        <dbReference type="PROSITE" id="PS51078"/>
    </source>
</evidence>
<dbReference type="InterPro" id="IPR011991">
    <property type="entry name" value="ArsR-like_HTH"/>
</dbReference>
<dbReference type="OrthoDB" id="13103at2"/>
<organism evidence="7 8">
    <name type="scientific">Bordetella genomosp. 10</name>
    <dbReference type="NCBI Taxonomy" id="1416804"/>
    <lineage>
        <taxon>Bacteria</taxon>
        <taxon>Pseudomonadati</taxon>
        <taxon>Pseudomonadota</taxon>
        <taxon>Betaproteobacteria</taxon>
        <taxon>Burkholderiales</taxon>
        <taxon>Alcaligenaceae</taxon>
        <taxon>Bordetella</taxon>
    </lineage>
</organism>
<dbReference type="InterPro" id="IPR050707">
    <property type="entry name" value="HTH_MetabolicPath_Reg"/>
</dbReference>
<name>A0A261S3T3_9BORD</name>
<dbReference type="InterPro" id="IPR036388">
    <property type="entry name" value="WH-like_DNA-bd_sf"/>
</dbReference>
<keyword evidence="2" id="KW-0238">DNA-binding</keyword>
<dbReference type="Pfam" id="PF08450">
    <property type="entry name" value="SGL"/>
    <property type="match status" value="1"/>
</dbReference>
<dbReference type="Gene3D" id="2.120.10.30">
    <property type="entry name" value="TolB, C-terminal domain"/>
    <property type="match status" value="1"/>
</dbReference>
<dbReference type="EMBL" id="NEVM01000005">
    <property type="protein sequence ID" value="OZI31460.1"/>
    <property type="molecule type" value="Genomic_DNA"/>
</dbReference>
<dbReference type="SUPFAM" id="SSF63829">
    <property type="entry name" value="Calcium-dependent phosphotriesterase"/>
    <property type="match status" value="1"/>
</dbReference>
<proteinExistence type="predicted"/>
<keyword evidence="8" id="KW-1185">Reference proteome</keyword>
<dbReference type="InterPro" id="IPR005471">
    <property type="entry name" value="Tscrpt_reg_IclR_N"/>
</dbReference>
<feature type="compositionally biased region" description="Low complexity" evidence="4">
    <location>
        <begin position="510"/>
        <end position="530"/>
    </location>
</feature>
<evidence type="ECO:0000313" key="7">
    <source>
        <dbReference type="EMBL" id="OZI31460.1"/>
    </source>
</evidence>
<dbReference type="Gene3D" id="3.30.450.40">
    <property type="match status" value="1"/>
</dbReference>
<evidence type="ECO:0000256" key="1">
    <source>
        <dbReference type="ARBA" id="ARBA00023015"/>
    </source>
</evidence>
<keyword evidence="3" id="KW-0804">Transcription</keyword>
<dbReference type="Pfam" id="PF01614">
    <property type="entry name" value="IclR_C"/>
    <property type="match status" value="1"/>
</dbReference>
<dbReference type="InterPro" id="IPR036390">
    <property type="entry name" value="WH_DNA-bd_sf"/>
</dbReference>
<dbReference type="PANTHER" id="PTHR30136">
    <property type="entry name" value="HELIX-TURN-HELIX TRANSCRIPTIONAL REGULATOR, ICLR FAMILY"/>
    <property type="match status" value="1"/>
</dbReference>
<dbReference type="InterPro" id="IPR014757">
    <property type="entry name" value="Tscrpt_reg_IclR_C"/>
</dbReference>
<dbReference type="Gene3D" id="1.10.10.10">
    <property type="entry name" value="Winged helix-like DNA-binding domain superfamily/Winged helix DNA-binding domain"/>
    <property type="match status" value="1"/>
</dbReference>
<dbReference type="AlphaFoldDB" id="A0A261S3T3"/>
<dbReference type="PANTHER" id="PTHR30136:SF24">
    <property type="entry name" value="HTH-TYPE TRANSCRIPTIONAL REPRESSOR ALLR"/>
    <property type="match status" value="1"/>
</dbReference>
<evidence type="ECO:0000256" key="2">
    <source>
        <dbReference type="ARBA" id="ARBA00023125"/>
    </source>
</evidence>
<feature type="domain" description="IclR-ED" evidence="6">
    <location>
        <begin position="72"/>
        <end position="255"/>
    </location>
</feature>
<protein>
    <submittedName>
        <fullName evidence="7">IclR family transcriptional regulator</fullName>
    </submittedName>
</protein>
<evidence type="ECO:0000256" key="4">
    <source>
        <dbReference type="SAM" id="MobiDB-lite"/>
    </source>
</evidence>
<dbReference type="InterPro" id="IPR013658">
    <property type="entry name" value="SGL"/>
</dbReference>
<dbReference type="CDD" id="cd00090">
    <property type="entry name" value="HTH_ARSR"/>
    <property type="match status" value="1"/>
</dbReference>
<dbReference type="PROSITE" id="PS51078">
    <property type="entry name" value="ICLR_ED"/>
    <property type="match status" value="1"/>
</dbReference>
<dbReference type="InterPro" id="IPR029016">
    <property type="entry name" value="GAF-like_dom_sf"/>
</dbReference>
<accession>A0A261S3T3</accession>
<reference evidence="8" key="1">
    <citation type="submission" date="2017-05" db="EMBL/GenBank/DDBJ databases">
        <title>Complete and WGS of Bordetella genogroups.</title>
        <authorList>
            <person name="Spilker T."/>
            <person name="Lipuma J."/>
        </authorList>
    </citation>
    <scope>NUCLEOTIDE SEQUENCE [LARGE SCALE GENOMIC DNA]</scope>
    <source>
        <strain evidence="8">AU16122</strain>
    </source>
</reference>
<dbReference type="SUPFAM" id="SSF46785">
    <property type="entry name" value="Winged helix' DNA-binding domain"/>
    <property type="match status" value="1"/>
</dbReference>
<sequence>MVTTPGEGTGSLEKALDLLDAIGAAPEGLGQSELAELLGLPRTTVYRLLATLVARGLLRRDPLRKVYCLGFRCFEMARQAYAMPDLVAAAAMELRLLRDLTGETTYLAALDGREVISLERCDGAHSRRSAAALGERKPVHCTSQGKAILSAMPDEARERFVRDATLKAMTPLTITDRRRLHAELRITRSRGYAIDDEEIVLGVRCVGAPVVDGSGQVRGAISVAGPAYRLTRERLELLGPEVAEAARRVGAQLPALGPDTTPGTEAAVMAVPGPWAFRGAHPLWSADGSRLWWADTLAPSVRLYANGEDREIAMLESPIVGLVRDGDGVIALHERGAQRIGPDGASTALEGWLAGQPLAICNGDAGAIWAAVGLPEAGAAIGLRRGDGALDVQWRIGEPVQCLAWNAGDGCLYAATPASGAILMMRPGHPAVRRLATLPRGSGRIGGLAFDAQGGVWTALGDGWSVIRIAQDGQLDRVVGLPVPCATDLACVTVSEASATQAMNAMNATNATNATDPGNTFNATNTANATDGPANPSPPGPRQRLAITTERQSVSIDALGSAPLSGRLLLLDL</sequence>
<dbReference type="SMART" id="SM00346">
    <property type="entry name" value="HTH_ICLR"/>
    <property type="match status" value="1"/>
</dbReference>
<dbReference type="GO" id="GO:0003700">
    <property type="term" value="F:DNA-binding transcription factor activity"/>
    <property type="evidence" value="ECO:0007669"/>
    <property type="project" value="TreeGrafter"/>
</dbReference>
<dbReference type="FunFam" id="1.10.10.10:FF:000056">
    <property type="entry name" value="IclR family transcriptional regulator"/>
    <property type="match status" value="1"/>
</dbReference>
<dbReference type="RefSeq" id="WP_094855869.1">
    <property type="nucleotide sequence ID" value="NZ_NEVM01000005.1"/>
</dbReference>
<evidence type="ECO:0000256" key="3">
    <source>
        <dbReference type="ARBA" id="ARBA00023163"/>
    </source>
</evidence>
<gene>
    <name evidence="7" type="ORF">CAL29_26545</name>
</gene>
<dbReference type="InterPro" id="IPR011042">
    <property type="entry name" value="6-blade_b-propeller_TolB-like"/>
</dbReference>
<dbReference type="Proteomes" id="UP000216020">
    <property type="component" value="Unassembled WGS sequence"/>
</dbReference>
<dbReference type="Pfam" id="PF09339">
    <property type="entry name" value="HTH_IclR"/>
    <property type="match status" value="1"/>
</dbReference>
<dbReference type="GO" id="GO:0045892">
    <property type="term" value="P:negative regulation of DNA-templated transcription"/>
    <property type="evidence" value="ECO:0007669"/>
    <property type="project" value="TreeGrafter"/>
</dbReference>
<feature type="region of interest" description="Disordered" evidence="4">
    <location>
        <begin position="510"/>
        <end position="543"/>
    </location>
</feature>
<evidence type="ECO:0000259" key="5">
    <source>
        <dbReference type="PROSITE" id="PS51077"/>
    </source>
</evidence>
<evidence type="ECO:0000313" key="8">
    <source>
        <dbReference type="Proteomes" id="UP000216020"/>
    </source>
</evidence>